<dbReference type="EC" id="6.1.1.15" evidence="1"/>
<dbReference type="InterPro" id="IPR017449">
    <property type="entry name" value="Pro-tRNA_synth_II"/>
</dbReference>
<dbReference type="InterPro" id="IPR004154">
    <property type="entry name" value="Anticodon-bd"/>
</dbReference>
<feature type="domain" description="Proline-tRNA ligase class II C-terminal" evidence="3">
    <location>
        <begin position="100"/>
        <end position="186"/>
    </location>
</feature>
<dbReference type="GO" id="GO:0005524">
    <property type="term" value="F:ATP binding"/>
    <property type="evidence" value="ECO:0007669"/>
    <property type="project" value="InterPro"/>
</dbReference>
<dbReference type="InterPro" id="IPR036621">
    <property type="entry name" value="Anticodon-bd_dom_sf"/>
</dbReference>
<dbReference type="SUPFAM" id="SSF64586">
    <property type="entry name" value="C-terminal domain of ProRS"/>
    <property type="match status" value="1"/>
</dbReference>
<protein>
    <recommendedName>
        <fullName evidence="1">proline--tRNA ligase</fullName>
        <ecNumber evidence="1">6.1.1.15</ecNumber>
    </recommendedName>
</protein>
<dbReference type="FunFam" id="3.30.110.30:FF:000001">
    <property type="entry name" value="Bifunctional glutamate/proline--tRNA ligase"/>
    <property type="match status" value="1"/>
</dbReference>
<evidence type="ECO:0000313" key="4">
    <source>
        <dbReference type="EMBL" id="PPQ77542.1"/>
    </source>
</evidence>
<dbReference type="PANTHER" id="PTHR43382:SF2">
    <property type="entry name" value="BIFUNCTIONAL GLUTAMATE_PROLINE--TRNA LIGASE"/>
    <property type="match status" value="1"/>
</dbReference>
<gene>
    <name evidence="4" type="ORF">CVT26_006155</name>
</gene>
<dbReference type="Gene3D" id="3.30.110.30">
    <property type="entry name" value="C-terminal domain of ProRS"/>
    <property type="match status" value="1"/>
</dbReference>
<dbReference type="SMART" id="SM00946">
    <property type="entry name" value="ProRS-C_1"/>
    <property type="match status" value="1"/>
</dbReference>
<evidence type="ECO:0000259" key="3">
    <source>
        <dbReference type="SMART" id="SM00946"/>
    </source>
</evidence>
<comment type="caution">
    <text evidence="4">The sequence shown here is derived from an EMBL/GenBank/DDBJ whole genome shotgun (WGS) entry which is preliminary data.</text>
</comment>
<organism evidence="4 5">
    <name type="scientific">Gymnopilus dilepis</name>
    <dbReference type="NCBI Taxonomy" id="231916"/>
    <lineage>
        <taxon>Eukaryota</taxon>
        <taxon>Fungi</taxon>
        <taxon>Dikarya</taxon>
        <taxon>Basidiomycota</taxon>
        <taxon>Agaricomycotina</taxon>
        <taxon>Agaricomycetes</taxon>
        <taxon>Agaricomycetidae</taxon>
        <taxon>Agaricales</taxon>
        <taxon>Agaricineae</taxon>
        <taxon>Hymenogastraceae</taxon>
        <taxon>Gymnopilus</taxon>
    </lineage>
</organism>
<dbReference type="Pfam" id="PF03129">
    <property type="entry name" value="HGTP_anticodon"/>
    <property type="match status" value="1"/>
</dbReference>
<dbReference type="GO" id="GO:0005737">
    <property type="term" value="C:cytoplasm"/>
    <property type="evidence" value="ECO:0007669"/>
    <property type="project" value="InterPro"/>
</dbReference>
<dbReference type="OrthoDB" id="1350766at2759"/>
<sequence length="186" mass="20559">GYKFNDWEQKGVPLRLEIGPNDIAKSQILTVRRDSGVKAPIPLDFSSLPTSTSTSTTATTPAAISTFTTSIAHLLDTIQADLYTRAKEEYDSHIVEVTEWDKFVPALDAKNVVVMPWCDREACEDDVKERSGRAAEPQDERAPSAGAKTLCIPFDQSRWAPIEPGKTKCPACGQDAKHWTLFGRSY</sequence>
<reference evidence="4 5" key="1">
    <citation type="journal article" date="2018" name="Evol. Lett.">
        <title>Horizontal gene cluster transfer increased hallucinogenic mushroom diversity.</title>
        <authorList>
            <person name="Reynolds H.T."/>
            <person name="Vijayakumar V."/>
            <person name="Gluck-Thaler E."/>
            <person name="Korotkin H.B."/>
            <person name="Matheny P.B."/>
            <person name="Slot J.C."/>
        </authorList>
    </citation>
    <scope>NUCLEOTIDE SEQUENCE [LARGE SCALE GENOMIC DNA]</scope>
    <source>
        <strain evidence="4 5">SRW20</strain>
    </source>
</reference>
<evidence type="ECO:0000313" key="5">
    <source>
        <dbReference type="Proteomes" id="UP000284706"/>
    </source>
</evidence>
<accession>A0A409WGB1</accession>
<dbReference type="InParanoid" id="A0A409WGB1"/>
<evidence type="ECO:0000256" key="1">
    <source>
        <dbReference type="ARBA" id="ARBA00012831"/>
    </source>
</evidence>
<proteinExistence type="predicted"/>
<dbReference type="PANTHER" id="PTHR43382">
    <property type="entry name" value="PROLYL-TRNA SYNTHETASE"/>
    <property type="match status" value="1"/>
</dbReference>
<name>A0A409WGB1_9AGAR</name>
<dbReference type="STRING" id="231916.A0A409WGB1"/>
<keyword evidence="5" id="KW-1185">Reference proteome</keyword>
<dbReference type="GO" id="GO:0004827">
    <property type="term" value="F:proline-tRNA ligase activity"/>
    <property type="evidence" value="ECO:0007669"/>
    <property type="project" value="UniProtKB-EC"/>
</dbReference>
<dbReference type="InterPro" id="IPR004499">
    <property type="entry name" value="Pro-tRNA-ligase_IIa_arc-type"/>
</dbReference>
<dbReference type="SUPFAM" id="SSF52954">
    <property type="entry name" value="Class II aaRS ABD-related"/>
    <property type="match status" value="1"/>
</dbReference>
<evidence type="ECO:0000256" key="2">
    <source>
        <dbReference type="ARBA" id="ARBA00022917"/>
    </source>
</evidence>
<keyword evidence="2" id="KW-0648">Protein biosynthesis</keyword>
<dbReference type="AlphaFoldDB" id="A0A409WGB1"/>
<dbReference type="GO" id="GO:0006433">
    <property type="term" value="P:prolyl-tRNA aminoacylation"/>
    <property type="evidence" value="ECO:0007669"/>
    <property type="project" value="InterPro"/>
</dbReference>
<dbReference type="Proteomes" id="UP000284706">
    <property type="component" value="Unassembled WGS sequence"/>
</dbReference>
<dbReference type="Gene3D" id="3.40.50.800">
    <property type="entry name" value="Anticodon-binding domain"/>
    <property type="match status" value="1"/>
</dbReference>
<dbReference type="InterPro" id="IPR016061">
    <property type="entry name" value="Pro-tRNA_ligase_II_C"/>
</dbReference>
<dbReference type="EMBL" id="NHYE01005081">
    <property type="protein sequence ID" value="PPQ77542.1"/>
    <property type="molecule type" value="Genomic_DNA"/>
</dbReference>
<dbReference type="GO" id="GO:0017101">
    <property type="term" value="C:aminoacyl-tRNA synthetase multienzyme complex"/>
    <property type="evidence" value="ECO:0007669"/>
    <property type="project" value="TreeGrafter"/>
</dbReference>
<feature type="non-terminal residue" evidence="4">
    <location>
        <position position="1"/>
    </location>
</feature>
<dbReference type="Pfam" id="PF09180">
    <property type="entry name" value="ProRS-C_1"/>
    <property type="match status" value="1"/>
</dbReference>